<evidence type="ECO:0000259" key="1">
    <source>
        <dbReference type="Pfam" id="PF03551"/>
    </source>
</evidence>
<evidence type="ECO:0000313" key="3">
    <source>
        <dbReference type="Proteomes" id="UP001519325"/>
    </source>
</evidence>
<dbReference type="GO" id="GO:0003677">
    <property type="term" value="F:DNA binding"/>
    <property type="evidence" value="ECO:0007669"/>
    <property type="project" value="UniProtKB-KW"/>
</dbReference>
<dbReference type="Gene3D" id="1.10.10.10">
    <property type="entry name" value="Winged helix-like DNA-binding domain superfamily/Winged helix DNA-binding domain"/>
    <property type="match status" value="1"/>
</dbReference>
<accession>A0ABS4QHV3</accession>
<dbReference type="PANTHER" id="PTHR33169:SF14">
    <property type="entry name" value="TRANSCRIPTIONAL REGULATOR RV3488"/>
    <property type="match status" value="1"/>
</dbReference>
<dbReference type="InterPro" id="IPR036390">
    <property type="entry name" value="WH_DNA-bd_sf"/>
</dbReference>
<sequence>MVRDVRITLQTLQVLRVLLSRPADEHYGLKIAQESGLATGSIYPILARLETAGWVTSEFEKIDESREGRRRRRHYQLTDDGAARAQIEINKAQQQLAPSATPALAQQFIPRPGVV</sequence>
<feature type="domain" description="Transcription regulator PadR N-terminal" evidence="1">
    <location>
        <begin position="25"/>
        <end position="85"/>
    </location>
</feature>
<dbReference type="SUPFAM" id="SSF46785">
    <property type="entry name" value="Winged helix' DNA-binding domain"/>
    <property type="match status" value="1"/>
</dbReference>
<protein>
    <submittedName>
        <fullName evidence="2">DNA-binding PadR family transcriptional regulator</fullName>
    </submittedName>
</protein>
<dbReference type="PANTHER" id="PTHR33169">
    <property type="entry name" value="PADR-FAMILY TRANSCRIPTIONAL REGULATOR"/>
    <property type="match status" value="1"/>
</dbReference>
<evidence type="ECO:0000313" key="2">
    <source>
        <dbReference type="EMBL" id="MBP2190688.1"/>
    </source>
</evidence>
<dbReference type="RefSeq" id="WP_209891168.1">
    <property type="nucleotide sequence ID" value="NZ_JAGGMR010000001.1"/>
</dbReference>
<dbReference type="Proteomes" id="UP001519325">
    <property type="component" value="Unassembled WGS sequence"/>
</dbReference>
<proteinExistence type="predicted"/>
<dbReference type="InterPro" id="IPR052509">
    <property type="entry name" value="Metal_resp_DNA-bind_regulator"/>
</dbReference>
<keyword evidence="3" id="KW-1185">Reference proteome</keyword>
<name>A0ABS4QHV3_9NOCA</name>
<dbReference type="InterPro" id="IPR005149">
    <property type="entry name" value="Tscrpt_reg_PadR_N"/>
</dbReference>
<keyword evidence="2" id="KW-0238">DNA-binding</keyword>
<dbReference type="InterPro" id="IPR036388">
    <property type="entry name" value="WH-like_DNA-bd_sf"/>
</dbReference>
<organism evidence="2 3">
    <name type="scientific">Nocardia goodfellowii</name>
    <dbReference type="NCBI Taxonomy" id="882446"/>
    <lineage>
        <taxon>Bacteria</taxon>
        <taxon>Bacillati</taxon>
        <taxon>Actinomycetota</taxon>
        <taxon>Actinomycetes</taxon>
        <taxon>Mycobacteriales</taxon>
        <taxon>Nocardiaceae</taxon>
        <taxon>Nocardia</taxon>
    </lineage>
</organism>
<dbReference type="Pfam" id="PF03551">
    <property type="entry name" value="PadR"/>
    <property type="match status" value="1"/>
</dbReference>
<dbReference type="EMBL" id="JAGGMR010000001">
    <property type="protein sequence ID" value="MBP2190688.1"/>
    <property type="molecule type" value="Genomic_DNA"/>
</dbReference>
<reference evidence="2 3" key="1">
    <citation type="submission" date="2021-03" db="EMBL/GenBank/DDBJ databases">
        <title>Sequencing the genomes of 1000 actinobacteria strains.</title>
        <authorList>
            <person name="Klenk H.-P."/>
        </authorList>
    </citation>
    <scope>NUCLEOTIDE SEQUENCE [LARGE SCALE GENOMIC DNA]</scope>
    <source>
        <strain evidence="2 3">DSM 45516</strain>
    </source>
</reference>
<gene>
    <name evidence="2" type="ORF">BJ987_003589</name>
</gene>
<comment type="caution">
    <text evidence="2">The sequence shown here is derived from an EMBL/GenBank/DDBJ whole genome shotgun (WGS) entry which is preliminary data.</text>
</comment>